<dbReference type="EMBL" id="LACB01000931">
    <property type="protein sequence ID" value="KAJ9481067.1"/>
    <property type="molecule type" value="Genomic_DNA"/>
</dbReference>
<dbReference type="Proteomes" id="UP001227192">
    <property type="component" value="Unassembled WGS sequence"/>
</dbReference>
<gene>
    <name evidence="2" type="ORF">VN97_g12438</name>
</gene>
<feature type="region of interest" description="Disordered" evidence="1">
    <location>
        <begin position="1"/>
        <end position="24"/>
    </location>
</feature>
<organism evidence="2 3">
    <name type="scientific">Penicillium thymicola</name>
    <dbReference type="NCBI Taxonomy" id="293382"/>
    <lineage>
        <taxon>Eukaryota</taxon>
        <taxon>Fungi</taxon>
        <taxon>Dikarya</taxon>
        <taxon>Ascomycota</taxon>
        <taxon>Pezizomycotina</taxon>
        <taxon>Eurotiomycetes</taxon>
        <taxon>Eurotiomycetidae</taxon>
        <taxon>Eurotiales</taxon>
        <taxon>Aspergillaceae</taxon>
        <taxon>Penicillium</taxon>
    </lineage>
</organism>
<evidence type="ECO:0000313" key="3">
    <source>
        <dbReference type="Proteomes" id="UP001227192"/>
    </source>
</evidence>
<accession>A0AAI9T5I2</accession>
<feature type="non-terminal residue" evidence="2">
    <location>
        <position position="24"/>
    </location>
</feature>
<protein>
    <submittedName>
        <fullName evidence="2">Uncharacterized protein</fullName>
    </submittedName>
</protein>
<name>A0AAI9T5I2_PENTH</name>
<reference evidence="2" key="2">
    <citation type="journal article" date="2016" name="Fungal Biol.">
        <title>Ochratoxin A production by Penicillium thymicola.</title>
        <authorList>
            <person name="Nguyen H.D.T."/>
            <person name="McMullin D.R."/>
            <person name="Ponomareva E."/>
            <person name="Riley R."/>
            <person name="Pomraning K.R."/>
            <person name="Baker S.E."/>
            <person name="Seifert K.A."/>
        </authorList>
    </citation>
    <scope>NUCLEOTIDE SEQUENCE</scope>
    <source>
        <strain evidence="2">DAOM 180753</strain>
    </source>
</reference>
<sequence>MTKFKVGRSKSDDVVGGRGGGGGS</sequence>
<dbReference type="AlphaFoldDB" id="A0AAI9T5I2"/>
<keyword evidence="3" id="KW-1185">Reference proteome</keyword>
<proteinExistence type="predicted"/>
<reference evidence="2" key="1">
    <citation type="submission" date="2015-06" db="EMBL/GenBank/DDBJ databases">
        <authorList>
            <person name="Nguyen H."/>
        </authorList>
    </citation>
    <scope>NUCLEOTIDE SEQUENCE</scope>
    <source>
        <strain evidence="2">DAOM 180753</strain>
    </source>
</reference>
<comment type="caution">
    <text evidence="2">The sequence shown here is derived from an EMBL/GenBank/DDBJ whole genome shotgun (WGS) entry which is preliminary data.</text>
</comment>
<evidence type="ECO:0000313" key="2">
    <source>
        <dbReference type="EMBL" id="KAJ9481067.1"/>
    </source>
</evidence>
<evidence type="ECO:0000256" key="1">
    <source>
        <dbReference type="SAM" id="MobiDB-lite"/>
    </source>
</evidence>